<evidence type="ECO:0000256" key="3">
    <source>
        <dbReference type="PIRNR" id="PIRNR038994"/>
    </source>
</evidence>
<reference evidence="5 6" key="1">
    <citation type="submission" date="2021-07" db="EMBL/GenBank/DDBJ databases">
        <title>complete genome sequencing of Tessaracoccus sp.J1M15.</title>
        <authorList>
            <person name="Bae J.-W."/>
            <person name="Kim D.-y."/>
        </authorList>
    </citation>
    <scope>NUCLEOTIDE SEQUENCE [LARGE SCALE GENOMIC DNA]</scope>
    <source>
        <strain evidence="5 6">J1M15</strain>
    </source>
</reference>
<dbReference type="CDD" id="cd00854">
    <property type="entry name" value="NagA"/>
    <property type="match status" value="1"/>
</dbReference>
<proteinExistence type="inferred from homology"/>
<keyword evidence="1" id="KW-0479">Metal-binding</keyword>
<feature type="domain" description="Amidohydrolase-related" evidence="4">
    <location>
        <begin position="46"/>
        <end position="375"/>
    </location>
</feature>
<keyword evidence="3" id="KW-0119">Carbohydrate metabolism</keyword>
<dbReference type="Proteomes" id="UP000824504">
    <property type="component" value="Chromosome"/>
</dbReference>
<evidence type="ECO:0000313" key="6">
    <source>
        <dbReference type="Proteomes" id="UP000824504"/>
    </source>
</evidence>
<protein>
    <submittedName>
        <fullName evidence="5">N-acetylglucosamine-6-phosphate deacetylase</fullName>
    </submittedName>
</protein>
<dbReference type="Pfam" id="PF01979">
    <property type="entry name" value="Amidohydro_1"/>
    <property type="match status" value="1"/>
</dbReference>
<evidence type="ECO:0000313" key="5">
    <source>
        <dbReference type="EMBL" id="QXT63387.1"/>
    </source>
</evidence>
<accession>A0ABX8SJ28</accession>
<name>A0ABX8SJ28_9ACTN</name>
<dbReference type="PIRSF" id="PIRSF038994">
    <property type="entry name" value="NagA"/>
    <property type="match status" value="1"/>
</dbReference>
<dbReference type="EMBL" id="CP079216">
    <property type="protein sequence ID" value="QXT63387.1"/>
    <property type="molecule type" value="Genomic_DNA"/>
</dbReference>
<dbReference type="InterPro" id="IPR003764">
    <property type="entry name" value="GlcNAc_6-P_deAcase"/>
</dbReference>
<dbReference type="PANTHER" id="PTHR11113:SF14">
    <property type="entry name" value="N-ACETYLGLUCOSAMINE-6-PHOSPHATE DEACETYLASE"/>
    <property type="match status" value="1"/>
</dbReference>
<sequence>MASSTLRVSRAVIPDGVVDDAVITIDDGRIVSVTPGAAGEGLRLWAVPGFVDTHTHGAVGYSFGDPDPANNQAIIDHHRSHGSTTMFASTVTEPVEKLEAQEKVLAGLVAAGELAGIHLEGPFLAPERKGAHDIDLLRDPTPELVERLIEAGGPALKMITLAVERNHGEEATRRFREAGVAVAFGHSDADDVTTAESVEWGANVVTHLFNAMRPIHHRLPGPVPVMLSDERVMVELICDGVHLAPVVAGMAIDAAGPGRVALVTDAMSATGTGDGRYVLGELDVIVTDGTARLATADGSPGAIAGSTLTMDRAFQFVVEQVGVSIPDAALMAATTPARWHGLDEVGTLEAGRFADVCLVDDDGALHGVMRRGEWVVAPA</sequence>
<evidence type="ECO:0000259" key="4">
    <source>
        <dbReference type="Pfam" id="PF01979"/>
    </source>
</evidence>
<organism evidence="5 6">
    <name type="scientific">Tessaracoccus palaemonis</name>
    <dbReference type="NCBI Taxonomy" id="2829499"/>
    <lineage>
        <taxon>Bacteria</taxon>
        <taxon>Bacillati</taxon>
        <taxon>Actinomycetota</taxon>
        <taxon>Actinomycetes</taxon>
        <taxon>Propionibacteriales</taxon>
        <taxon>Propionibacteriaceae</taxon>
        <taxon>Tessaracoccus</taxon>
    </lineage>
</organism>
<dbReference type="PANTHER" id="PTHR11113">
    <property type="entry name" value="N-ACETYLGLUCOSAMINE-6-PHOSPHATE DEACETYLASE"/>
    <property type="match status" value="1"/>
</dbReference>
<evidence type="ECO:0000256" key="1">
    <source>
        <dbReference type="ARBA" id="ARBA00022723"/>
    </source>
</evidence>
<evidence type="ECO:0000256" key="2">
    <source>
        <dbReference type="ARBA" id="ARBA00022801"/>
    </source>
</evidence>
<keyword evidence="6" id="KW-1185">Reference proteome</keyword>
<comment type="similarity">
    <text evidence="3">Belongs to the metallo-dependent hydrolases superfamily. NagA family.</text>
</comment>
<dbReference type="InterPro" id="IPR006680">
    <property type="entry name" value="Amidohydro-rel"/>
</dbReference>
<dbReference type="RefSeq" id="WP_219083247.1">
    <property type="nucleotide sequence ID" value="NZ_CP079216.1"/>
</dbReference>
<keyword evidence="2 3" id="KW-0378">Hydrolase</keyword>
<gene>
    <name evidence="5" type="ORF">KDB89_02560</name>
</gene>